<dbReference type="RefSeq" id="WP_208178544.1">
    <property type="nucleotide sequence ID" value="NZ_JAGETZ010000021.1"/>
</dbReference>
<gene>
    <name evidence="3" type="ORF">J4E00_27330</name>
</gene>
<feature type="region of interest" description="Disordered" evidence="1">
    <location>
        <begin position="91"/>
        <end position="112"/>
    </location>
</feature>
<evidence type="ECO:0000313" key="4">
    <source>
        <dbReference type="Proteomes" id="UP000664369"/>
    </source>
</evidence>
<name>A0ABS3QPW2_9BACT</name>
<keyword evidence="4" id="KW-1185">Reference proteome</keyword>
<evidence type="ECO:0000313" key="3">
    <source>
        <dbReference type="EMBL" id="MBO2012804.1"/>
    </source>
</evidence>
<comment type="caution">
    <text evidence="3">The sequence shown here is derived from an EMBL/GenBank/DDBJ whole genome shotgun (WGS) entry which is preliminary data.</text>
</comment>
<feature type="transmembrane region" description="Helical" evidence="2">
    <location>
        <begin position="33"/>
        <end position="51"/>
    </location>
</feature>
<keyword evidence="2" id="KW-1133">Transmembrane helix</keyword>
<feature type="region of interest" description="Disordered" evidence="1">
    <location>
        <begin position="148"/>
        <end position="171"/>
    </location>
</feature>
<dbReference type="EMBL" id="JAGETZ010000021">
    <property type="protein sequence ID" value="MBO2012804.1"/>
    <property type="molecule type" value="Genomic_DNA"/>
</dbReference>
<sequence>MKSENLPKVEAEQYDPNLDAQDEDVLSGGNNRLTYILVGLILALVIGYVALPKGQGSGLASVTPTFMLDDAAVTATVPTAADSMAAGLKGAPAATDADDEPDSKSTKRMSVAKASGQATASAAAPSAEAGAAAPVATVAAEPVAAAPAPAAAPEPAAPANTTLTGKIEDENGHPLVGATVLLKGSSKGTSTDANGNYSLEVPAGGDNTLIYGYGGYDDEVQRARGNQPLNVTLTPRAKTSKRRR</sequence>
<accession>A0ABS3QPW2</accession>
<organism evidence="3 4">
    <name type="scientific">Hymenobacter negativus</name>
    <dbReference type="NCBI Taxonomy" id="2795026"/>
    <lineage>
        <taxon>Bacteria</taxon>
        <taxon>Pseudomonadati</taxon>
        <taxon>Bacteroidota</taxon>
        <taxon>Cytophagia</taxon>
        <taxon>Cytophagales</taxon>
        <taxon>Hymenobacteraceae</taxon>
        <taxon>Hymenobacter</taxon>
    </lineage>
</organism>
<dbReference type="Pfam" id="PF13715">
    <property type="entry name" value="CarbopepD_reg_2"/>
    <property type="match status" value="1"/>
</dbReference>
<reference evidence="3 4" key="1">
    <citation type="submission" date="2021-03" db="EMBL/GenBank/DDBJ databases">
        <authorList>
            <person name="Kim M.K."/>
        </authorList>
    </citation>
    <scope>NUCLEOTIDE SEQUENCE [LARGE SCALE GENOMIC DNA]</scope>
    <source>
        <strain evidence="3 4">BT442</strain>
    </source>
</reference>
<dbReference type="InterPro" id="IPR008969">
    <property type="entry name" value="CarboxyPept-like_regulatory"/>
</dbReference>
<dbReference type="SUPFAM" id="SSF49464">
    <property type="entry name" value="Carboxypeptidase regulatory domain-like"/>
    <property type="match status" value="1"/>
</dbReference>
<keyword evidence="2" id="KW-0812">Transmembrane</keyword>
<feature type="region of interest" description="Disordered" evidence="1">
    <location>
        <begin position="219"/>
        <end position="244"/>
    </location>
</feature>
<proteinExistence type="predicted"/>
<evidence type="ECO:0000256" key="1">
    <source>
        <dbReference type="SAM" id="MobiDB-lite"/>
    </source>
</evidence>
<protein>
    <submittedName>
        <fullName evidence="3">Carboxypeptidase-like regulatory domain-containing protein</fullName>
    </submittedName>
</protein>
<keyword evidence="2" id="KW-0472">Membrane</keyword>
<dbReference type="Proteomes" id="UP000664369">
    <property type="component" value="Unassembled WGS sequence"/>
</dbReference>
<evidence type="ECO:0000256" key="2">
    <source>
        <dbReference type="SAM" id="Phobius"/>
    </source>
</evidence>
<dbReference type="Gene3D" id="2.60.40.1120">
    <property type="entry name" value="Carboxypeptidase-like, regulatory domain"/>
    <property type="match status" value="1"/>
</dbReference>